<dbReference type="Proteomes" id="UP000004622">
    <property type="component" value="Unassembled WGS sequence"/>
</dbReference>
<feature type="non-terminal residue" evidence="2">
    <location>
        <position position="312"/>
    </location>
</feature>
<feature type="non-terminal residue" evidence="2">
    <location>
        <position position="1"/>
    </location>
</feature>
<dbReference type="InterPro" id="IPR010221">
    <property type="entry name" value="VCBS_dom"/>
</dbReference>
<feature type="region of interest" description="Disordered" evidence="1">
    <location>
        <begin position="224"/>
        <end position="268"/>
    </location>
</feature>
<sequence length="312" mass="30515">SGTFTISSPDGIASLTIGGQSFITNGVFTAGSVTTGLGNTLNVTGYDAGTGVVSYSYTLVDNETHGAGAGENDLFEDFAVVLTDQDGQSANDVLSVKIVDDVPEAMADTDSIGAGQFGPATGNVITDAEGDGGADTVGADDASVVGVAAGNTGADLDNAGTVGTVIQGAYGKLTLNANGSYSYTRDAGTAGGVSDVFTYTLKDGDGDLTHTTLTIDIGNAPPEIGNLTPKADGGDVVVDEDDLAAGRGGGKPAGSDGSDSTTQSGTFTISSPDGIASLTIGGQSFITNGVFTAGSVTTGLGNTLNVTGYDAG</sequence>
<organism evidence="2 3">
    <name type="scientific">Nitratireductor aquibiodomus RA22</name>
    <dbReference type="NCBI Taxonomy" id="1189611"/>
    <lineage>
        <taxon>Bacteria</taxon>
        <taxon>Pseudomonadati</taxon>
        <taxon>Pseudomonadota</taxon>
        <taxon>Alphaproteobacteria</taxon>
        <taxon>Hyphomicrobiales</taxon>
        <taxon>Phyllobacteriaceae</taxon>
        <taxon>Nitratireductor</taxon>
    </lineage>
</organism>
<accession>I5BPS8</accession>
<gene>
    <name evidence="2" type="ORF">A33O_23779</name>
</gene>
<evidence type="ECO:0000313" key="2">
    <source>
        <dbReference type="EMBL" id="EIM71580.1"/>
    </source>
</evidence>
<dbReference type="AlphaFoldDB" id="I5BPS8"/>
<evidence type="ECO:0000256" key="1">
    <source>
        <dbReference type="SAM" id="MobiDB-lite"/>
    </source>
</evidence>
<evidence type="ECO:0000313" key="3">
    <source>
        <dbReference type="Proteomes" id="UP000004622"/>
    </source>
</evidence>
<protein>
    <submittedName>
        <fullName evidence="2">Outer membrane adhesin-like protein</fullName>
    </submittedName>
</protein>
<dbReference type="RefSeq" id="WP_007010913.1">
    <property type="nucleotide sequence ID" value="NZ_AJXZ01000090.1"/>
</dbReference>
<comment type="caution">
    <text evidence="2">The sequence shown here is derived from an EMBL/GenBank/DDBJ whole genome shotgun (WGS) entry which is preliminary data.</text>
</comment>
<reference evidence="2 3" key="1">
    <citation type="journal article" date="2012" name="J. Bacteriol.">
        <title>Genome Sequence of Nitratireductor aquibiodomus Strain RA22.</title>
        <authorList>
            <person name="Singh A."/>
            <person name="Jangir P.K."/>
            <person name="Kumari C."/>
            <person name="Sharma R."/>
        </authorList>
    </citation>
    <scope>NUCLEOTIDE SEQUENCE [LARGE SCALE GENOMIC DNA]</scope>
    <source>
        <strain evidence="2 3">RA22</strain>
    </source>
</reference>
<proteinExistence type="predicted"/>
<name>I5BPS8_9HYPH</name>
<feature type="compositionally biased region" description="Low complexity" evidence="1">
    <location>
        <begin position="254"/>
        <end position="268"/>
    </location>
</feature>
<dbReference type="Pfam" id="PF17963">
    <property type="entry name" value="Big_9"/>
    <property type="match status" value="1"/>
</dbReference>
<dbReference type="EMBL" id="AJXZ01000090">
    <property type="protein sequence ID" value="EIM71580.1"/>
    <property type="molecule type" value="Genomic_DNA"/>
</dbReference>
<dbReference type="NCBIfam" id="TIGR01965">
    <property type="entry name" value="VCBS_repeat"/>
    <property type="match status" value="1"/>
</dbReference>